<reference evidence="2" key="1">
    <citation type="submission" date="2018-05" db="EMBL/GenBank/DDBJ databases">
        <authorList>
            <person name="Lanie J.A."/>
            <person name="Ng W.-L."/>
            <person name="Kazmierczak K.M."/>
            <person name="Andrzejewski T.M."/>
            <person name="Davidsen T.M."/>
            <person name="Wayne K.J."/>
            <person name="Tettelin H."/>
            <person name="Glass J.I."/>
            <person name="Rusch D."/>
            <person name="Podicherti R."/>
            <person name="Tsui H.-C.T."/>
            <person name="Winkler M.E."/>
        </authorList>
    </citation>
    <scope>NUCLEOTIDE SEQUENCE</scope>
</reference>
<sequence>MVDYRVGVDIGGTFTDVVFLSSDGLVLARKVASSPDDYSRAVLEAIDVGVKELGIGP</sequence>
<evidence type="ECO:0000313" key="2">
    <source>
        <dbReference type="EMBL" id="SVB70856.1"/>
    </source>
</evidence>
<protein>
    <recommendedName>
        <fullName evidence="1">Hydantoinase/oxoprolinase N-terminal domain-containing protein</fullName>
    </recommendedName>
</protein>
<dbReference type="AlphaFoldDB" id="A0A382G6E4"/>
<dbReference type="InterPro" id="IPR043129">
    <property type="entry name" value="ATPase_NBD"/>
</dbReference>
<feature type="domain" description="Hydantoinase/oxoprolinase N-terminal" evidence="1">
    <location>
        <begin position="5"/>
        <end position="53"/>
    </location>
</feature>
<dbReference type="Pfam" id="PF05378">
    <property type="entry name" value="Hydant_A_N"/>
    <property type="match status" value="1"/>
</dbReference>
<dbReference type="SUPFAM" id="SSF53067">
    <property type="entry name" value="Actin-like ATPase domain"/>
    <property type="match status" value="1"/>
</dbReference>
<organism evidence="2">
    <name type="scientific">marine metagenome</name>
    <dbReference type="NCBI Taxonomy" id="408172"/>
    <lineage>
        <taxon>unclassified sequences</taxon>
        <taxon>metagenomes</taxon>
        <taxon>ecological metagenomes</taxon>
    </lineage>
</organism>
<dbReference type="EMBL" id="UINC01053843">
    <property type="protein sequence ID" value="SVB70856.1"/>
    <property type="molecule type" value="Genomic_DNA"/>
</dbReference>
<feature type="non-terminal residue" evidence="2">
    <location>
        <position position="57"/>
    </location>
</feature>
<name>A0A382G6E4_9ZZZZ</name>
<proteinExistence type="predicted"/>
<gene>
    <name evidence="2" type="ORF">METZ01_LOCUS223710</name>
</gene>
<accession>A0A382G6E4</accession>
<dbReference type="InterPro" id="IPR008040">
    <property type="entry name" value="Hydant_A_N"/>
</dbReference>
<evidence type="ECO:0000259" key="1">
    <source>
        <dbReference type="Pfam" id="PF05378"/>
    </source>
</evidence>
<dbReference type="Gene3D" id="3.30.420.40">
    <property type="match status" value="1"/>
</dbReference>